<gene>
    <name evidence="4" type="primary">OGFR</name>
</gene>
<proteinExistence type="inferred from homology"/>
<comment type="similarity">
    <text evidence="1">Belongs to the opioid growth factor receptor family.</text>
</comment>
<evidence type="ECO:0000313" key="4">
    <source>
        <dbReference type="Ensembl" id="ENSOANP00000041775.1"/>
    </source>
</evidence>
<sequence>MFCTCLAPLSSRGRSDFAHSGLRPQFDPRTPGHFQNPNLLLLFLRYCLLYVKCYFKCWGRYKLIRLDIVPVPHGTHSPNWKENRRIEEQRSYVTCPRSHSKLCFLLLFVIGSRNWRAARDMQRYRHEYPDYKDEGESDMVNLRFYKNEIPFQPNGLHINEILKNWKNDYDILEDNHSYIQWLFPLREQGVNWYAKPLTAREIQEFKSSDEVMKRFVQAYELMLGFYGIELVDPELGVVKRANNYPKRFQNLNWHSHNNLRITRILKCLGEMGYEHYQAPLVKFFLEETLVKHRLQNVKQSALDYFVFTVKNKHLRRELVYYAWKNFKPPNKFVWGPLQKLQKFQPQLSIFQSSVDGEGSVDSQNEGPVENQAKTCRMKEIESSGVEKDESGEAQGREGKRLEPENLKESKKRKYEVNKMEDDPGANQCQGSSDIEKIALNLKECALEQSSSEHPSRPRKTISDENEMPSTETLEYDMIDEVRKKRKVDQEGLEKVPVATVVESGDCKVGCLPSSPESTVRDVKKAEEDGDKHKDTEITEEAEVKPKAVTADTIAPMNLSSSSSRIIRPDLQSGSRDGPAEEVETTGISLGAEDKASGSGVEEHLDRESPPSEAFSKGEKDGAGNGAAVEVKALGQMKPLLDEAKRPENPDREAMQSGEPLGNEAESKLSNCSKIIEKGYHDLDFKEGGSTEL</sequence>
<evidence type="ECO:0000256" key="2">
    <source>
        <dbReference type="SAM" id="MobiDB-lite"/>
    </source>
</evidence>
<evidence type="ECO:0000313" key="5">
    <source>
        <dbReference type="Proteomes" id="UP000002279"/>
    </source>
</evidence>
<name>A0A6I8NM14_ORNAN</name>
<dbReference type="InParanoid" id="A0A6I8NM14"/>
<keyword evidence="5" id="KW-1185">Reference proteome</keyword>
<feature type="region of interest" description="Disordered" evidence="2">
    <location>
        <begin position="354"/>
        <end position="430"/>
    </location>
</feature>
<feature type="compositionally biased region" description="Basic and acidic residues" evidence="2">
    <location>
        <begin position="591"/>
        <end position="621"/>
    </location>
</feature>
<protein>
    <recommendedName>
        <fullName evidence="3">Opioid growth factor receptor (OGFr) conserved domain-containing protein</fullName>
    </recommendedName>
</protein>
<dbReference type="InterPro" id="IPR006757">
    <property type="entry name" value="OGF_rcpt"/>
</dbReference>
<dbReference type="Bgee" id="ENSOANG00000004976">
    <property type="expression patterns" value="Expressed in ovary and 8 other cell types or tissues"/>
</dbReference>
<feature type="compositionally biased region" description="Basic and acidic residues" evidence="2">
    <location>
        <begin position="376"/>
        <end position="421"/>
    </location>
</feature>
<feature type="region of interest" description="Disordered" evidence="2">
    <location>
        <begin position="445"/>
        <end position="471"/>
    </location>
</feature>
<dbReference type="FunCoup" id="A0A6I8NM14">
    <property type="interactions" value="39"/>
</dbReference>
<dbReference type="Proteomes" id="UP000002279">
    <property type="component" value="Unplaced"/>
</dbReference>
<dbReference type="GO" id="GO:0140625">
    <property type="term" value="F:opioid growth factor receptor activity"/>
    <property type="evidence" value="ECO:0007669"/>
    <property type="project" value="InterPro"/>
</dbReference>
<accession>A0A6I8NM14</accession>
<feature type="domain" description="Opioid growth factor receptor (OGFr) conserved" evidence="3">
    <location>
        <begin position="136"/>
        <end position="341"/>
    </location>
</feature>
<dbReference type="PANTHER" id="PTHR14015:SF1">
    <property type="entry name" value="OPIOID GROWTH FACTOR RECEPTOR"/>
    <property type="match status" value="1"/>
</dbReference>
<evidence type="ECO:0000256" key="1">
    <source>
        <dbReference type="ARBA" id="ARBA00010365"/>
    </source>
</evidence>
<feature type="region of interest" description="Disordered" evidence="2">
    <location>
        <begin position="510"/>
        <end position="668"/>
    </location>
</feature>
<dbReference type="InterPro" id="IPR039574">
    <property type="entry name" value="OGFr"/>
</dbReference>
<reference evidence="4" key="2">
    <citation type="submission" date="2025-09" db="UniProtKB">
        <authorList>
            <consortium name="Ensembl"/>
        </authorList>
    </citation>
    <scope>IDENTIFICATION</scope>
    <source>
        <strain evidence="4">Glennie</strain>
    </source>
</reference>
<feature type="compositionally biased region" description="Basic and acidic residues" evidence="2">
    <location>
        <begin position="639"/>
        <end position="653"/>
    </location>
</feature>
<feature type="compositionally biased region" description="Basic and acidic residues" evidence="2">
    <location>
        <begin position="518"/>
        <end position="545"/>
    </location>
</feature>
<dbReference type="Pfam" id="PF04664">
    <property type="entry name" value="OGFr_N"/>
    <property type="match status" value="1"/>
</dbReference>
<dbReference type="AlphaFoldDB" id="A0A6I8NM14"/>
<feature type="compositionally biased region" description="Polar residues" evidence="2">
    <location>
        <begin position="354"/>
        <end position="365"/>
    </location>
</feature>
<evidence type="ECO:0000259" key="3">
    <source>
        <dbReference type="Pfam" id="PF04664"/>
    </source>
</evidence>
<dbReference type="GeneTree" id="ENSGT00390000018730"/>
<reference evidence="4" key="1">
    <citation type="submission" date="2025-08" db="UniProtKB">
        <authorList>
            <consortium name="Ensembl"/>
        </authorList>
    </citation>
    <scope>IDENTIFICATION</scope>
    <source>
        <strain evidence="4">Glennie</strain>
    </source>
</reference>
<dbReference type="GO" id="GO:0016020">
    <property type="term" value="C:membrane"/>
    <property type="evidence" value="ECO:0007669"/>
    <property type="project" value="InterPro"/>
</dbReference>
<organism evidence="4 5">
    <name type="scientific">Ornithorhynchus anatinus</name>
    <name type="common">Duckbill platypus</name>
    <dbReference type="NCBI Taxonomy" id="9258"/>
    <lineage>
        <taxon>Eukaryota</taxon>
        <taxon>Metazoa</taxon>
        <taxon>Chordata</taxon>
        <taxon>Craniata</taxon>
        <taxon>Vertebrata</taxon>
        <taxon>Euteleostomi</taxon>
        <taxon>Mammalia</taxon>
        <taxon>Monotremata</taxon>
        <taxon>Ornithorhynchidae</taxon>
        <taxon>Ornithorhynchus</taxon>
    </lineage>
</organism>
<dbReference type="PANTHER" id="PTHR14015">
    <property type="entry name" value="OPIOID GROWTH FACTOR RECEPTOR OGFR ZETA-TYPE OPIOID RECEPTOR"/>
    <property type="match status" value="1"/>
</dbReference>
<dbReference type="Ensembl" id="ENSOANT00000053104.1">
    <property type="protein sequence ID" value="ENSOANP00000041775.1"/>
    <property type="gene ID" value="ENSOANG00000004976.3"/>
</dbReference>